<evidence type="ECO:0000313" key="1">
    <source>
        <dbReference type="EnsemblMetazoa" id="PPA42196.1"/>
    </source>
</evidence>
<gene>
    <name evidence="1" type="primary">WBGene00280565</name>
</gene>
<dbReference type="Proteomes" id="UP000005239">
    <property type="component" value="Unassembled WGS sequence"/>
</dbReference>
<organism evidence="1 2">
    <name type="scientific">Pristionchus pacificus</name>
    <name type="common">Parasitic nematode worm</name>
    <dbReference type="NCBI Taxonomy" id="54126"/>
    <lineage>
        <taxon>Eukaryota</taxon>
        <taxon>Metazoa</taxon>
        <taxon>Ecdysozoa</taxon>
        <taxon>Nematoda</taxon>
        <taxon>Chromadorea</taxon>
        <taxon>Rhabditida</taxon>
        <taxon>Rhabditina</taxon>
        <taxon>Diplogasteromorpha</taxon>
        <taxon>Diplogasteroidea</taxon>
        <taxon>Neodiplogasteridae</taxon>
        <taxon>Pristionchus</taxon>
    </lineage>
</organism>
<reference evidence="1" key="2">
    <citation type="submission" date="2022-06" db="UniProtKB">
        <authorList>
            <consortium name="EnsemblMetazoa"/>
        </authorList>
    </citation>
    <scope>IDENTIFICATION</scope>
    <source>
        <strain evidence="1">PS312</strain>
    </source>
</reference>
<keyword evidence="2" id="KW-1185">Reference proteome</keyword>
<dbReference type="EnsemblMetazoa" id="PPA42196.1">
    <property type="protein sequence ID" value="PPA42196.1"/>
    <property type="gene ID" value="WBGene00280565"/>
</dbReference>
<reference evidence="2" key="1">
    <citation type="journal article" date="2008" name="Nat. Genet.">
        <title>The Pristionchus pacificus genome provides a unique perspective on nematode lifestyle and parasitism.</title>
        <authorList>
            <person name="Dieterich C."/>
            <person name="Clifton S.W."/>
            <person name="Schuster L.N."/>
            <person name="Chinwalla A."/>
            <person name="Delehaunty K."/>
            <person name="Dinkelacker I."/>
            <person name="Fulton L."/>
            <person name="Fulton R."/>
            <person name="Godfrey J."/>
            <person name="Minx P."/>
            <person name="Mitreva M."/>
            <person name="Roeseler W."/>
            <person name="Tian H."/>
            <person name="Witte H."/>
            <person name="Yang S.P."/>
            <person name="Wilson R.K."/>
            <person name="Sommer R.J."/>
        </authorList>
    </citation>
    <scope>NUCLEOTIDE SEQUENCE [LARGE SCALE GENOMIC DNA]</scope>
    <source>
        <strain evidence="2">PS312</strain>
    </source>
</reference>
<evidence type="ECO:0000313" key="2">
    <source>
        <dbReference type="Proteomes" id="UP000005239"/>
    </source>
</evidence>
<dbReference type="AlphaFoldDB" id="A0A8R1YZD3"/>
<protein>
    <submittedName>
        <fullName evidence="1">Uncharacterized protein</fullName>
    </submittedName>
</protein>
<proteinExistence type="predicted"/>
<sequence length="244" mass="26350">MGFCNLQNLVKISWAKKKQRRSANSPHASQITAAPLGRPVQMACGSLTYQLFHACLVQSSLFLLPYKHAMLPISVLTVALLVYPPLAAPCAPNLGNVTFAPNGLPSSSSSGAADGSAPSANTNTFATVTVDTTVPWSENGEDQQAASLPIDTQASRWRFSGLSINRIRNGRISNSFQLRNLQSIYVHGDPKVESIMESPSGNGTRIVSQIGWNGNESQLRVALEEAFKYNELMAKFDVAMVPKE</sequence>
<name>A0A8R1YZD3_PRIPA</name>
<accession>A0A8R1YZD3</accession>